<feature type="transmembrane region" description="Helical" evidence="1">
    <location>
        <begin position="188"/>
        <end position="206"/>
    </location>
</feature>
<feature type="transmembrane region" description="Helical" evidence="1">
    <location>
        <begin position="157"/>
        <end position="181"/>
    </location>
</feature>
<dbReference type="Pfam" id="PF12679">
    <property type="entry name" value="ABC2_membrane_2"/>
    <property type="match status" value="1"/>
</dbReference>
<accession>A0A3Q9R1W2</accession>
<proteinExistence type="predicted"/>
<dbReference type="PANTHER" id="PTHR43471">
    <property type="entry name" value="ABC TRANSPORTER PERMEASE"/>
    <property type="match status" value="1"/>
</dbReference>
<sequence length="265" mass="29090">MNLFFREIKAARKSLILWTIGIFFMIISGMVKYEGLNGTGQSLQQLISEMPKSLQAIMGTGTLDLSTAVGFYAILYTYLLLMATIHALMLGANIIAKEERDKTAEFLLAKPISRTQVITAKLLAAFANVVIFNLVTLVLSVVMVSKFSKAGESLHDIYLLMAGMFLLQLLFMAVGAGIAAAGKKPKRAAGIGTALLLINYILSIAIDLNKHLELLQYITPFKYFEAKRVLADGALDPAFVGLSMVIITVLLTITYSFFKKRDLHV</sequence>
<dbReference type="KEGG" id="nmk:CHR53_27580"/>
<dbReference type="GO" id="GO:0005886">
    <property type="term" value="C:plasma membrane"/>
    <property type="evidence" value="ECO:0007669"/>
    <property type="project" value="UniProtKB-SubCell"/>
</dbReference>
<evidence type="ECO:0000313" key="3">
    <source>
        <dbReference type="Proteomes" id="UP000282892"/>
    </source>
</evidence>
<dbReference type="GO" id="GO:0140359">
    <property type="term" value="F:ABC-type transporter activity"/>
    <property type="evidence" value="ECO:0007669"/>
    <property type="project" value="InterPro"/>
</dbReference>
<dbReference type="Proteomes" id="UP000282892">
    <property type="component" value="Chromosome"/>
</dbReference>
<dbReference type="STRING" id="1193713.GCA_001636315_02434"/>
<evidence type="ECO:0000256" key="1">
    <source>
        <dbReference type="SAM" id="Phobius"/>
    </source>
</evidence>
<organism evidence="2 3">
    <name type="scientific">Neobacillus mesonae</name>
    <dbReference type="NCBI Taxonomy" id="1193713"/>
    <lineage>
        <taxon>Bacteria</taxon>
        <taxon>Bacillati</taxon>
        <taxon>Bacillota</taxon>
        <taxon>Bacilli</taxon>
        <taxon>Bacillales</taxon>
        <taxon>Bacillaceae</taxon>
        <taxon>Neobacillus</taxon>
    </lineage>
</organism>
<name>A0A3Q9R1W2_9BACI</name>
<gene>
    <name evidence="2" type="ORF">CHR53_27580</name>
</gene>
<dbReference type="OrthoDB" id="9800309at2"/>
<dbReference type="RefSeq" id="WP_127489505.1">
    <property type="nucleotide sequence ID" value="NZ_CP022572.1"/>
</dbReference>
<keyword evidence="1" id="KW-0472">Membrane</keyword>
<feature type="transmembrane region" description="Helical" evidence="1">
    <location>
        <begin position="238"/>
        <end position="258"/>
    </location>
</feature>
<keyword evidence="1" id="KW-0812">Transmembrane</keyword>
<feature type="transmembrane region" description="Helical" evidence="1">
    <location>
        <begin position="117"/>
        <end position="145"/>
    </location>
</feature>
<reference evidence="2 3" key="1">
    <citation type="submission" date="2017-07" db="EMBL/GenBank/DDBJ databases">
        <title>The complete genome sequence of Bacillus mesonae strain H20-5, an efficient strain improving plant abiotic stress resistance.</title>
        <authorList>
            <person name="Kim S.Y."/>
            <person name="Song H."/>
            <person name="Sang M.K."/>
            <person name="Weon H.-Y."/>
            <person name="Song J."/>
        </authorList>
    </citation>
    <scope>NUCLEOTIDE SEQUENCE [LARGE SCALE GENOMIC DNA]</scope>
    <source>
        <strain evidence="2 3">H20-5</strain>
    </source>
</reference>
<feature type="transmembrane region" description="Helical" evidence="1">
    <location>
        <begin position="73"/>
        <end position="96"/>
    </location>
</feature>
<dbReference type="EMBL" id="CP022572">
    <property type="protein sequence ID" value="AZU64690.1"/>
    <property type="molecule type" value="Genomic_DNA"/>
</dbReference>
<dbReference type="AlphaFoldDB" id="A0A3Q9R1W2"/>
<keyword evidence="3" id="KW-1185">Reference proteome</keyword>
<evidence type="ECO:0000313" key="2">
    <source>
        <dbReference type="EMBL" id="AZU64690.1"/>
    </source>
</evidence>
<feature type="transmembrane region" description="Helical" evidence="1">
    <location>
        <begin position="15"/>
        <end position="33"/>
    </location>
</feature>
<protein>
    <submittedName>
        <fullName evidence="2">ABC transporter</fullName>
    </submittedName>
</protein>
<keyword evidence="1" id="KW-1133">Transmembrane helix</keyword>